<reference evidence="1 2" key="1">
    <citation type="submission" date="2018-08" db="EMBL/GenBank/DDBJ databases">
        <title>Complete genome sequencing of Blastochloris tepida GI.</title>
        <authorList>
            <person name="Tsukatani Y."/>
            <person name="Mori H."/>
        </authorList>
    </citation>
    <scope>NUCLEOTIDE SEQUENCE [LARGE SCALE GENOMIC DNA]</scope>
    <source>
        <strain evidence="1 2">GI</strain>
    </source>
</reference>
<dbReference type="Pfam" id="PF02348">
    <property type="entry name" value="CTP_transf_3"/>
    <property type="match status" value="1"/>
</dbReference>
<dbReference type="EMBL" id="AP018907">
    <property type="protein sequence ID" value="BBF91365.1"/>
    <property type="molecule type" value="Genomic_DNA"/>
</dbReference>
<dbReference type="Proteomes" id="UP000266934">
    <property type="component" value="Chromosome"/>
</dbReference>
<keyword evidence="1" id="KW-0966">Cell projection</keyword>
<keyword evidence="1" id="KW-0282">Flagellum</keyword>
<dbReference type="CDD" id="cd02518">
    <property type="entry name" value="GT2_SpsF"/>
    <property type="match status" value="1"/>
</dbReference>
<keyword evidence="2" id="KW-1185">Reference proteome</keyword>
<evidence type="ECO:0000313" key="1">
    <source>
        <dbReference type="EMBL" id="BBF91365.1"/>
    </source>
</evidence>
<dbReference type="OrthoDB" id="9801052at2"/>
<organism evidence="1 2">
    <name type="scientific">Blastochloris tepida</name>
    <dbReference type="NCBI Taxonomy" id="2233851"/>
    <lineage>
        <taxon>Bacteria</taxon>
        <taxon>Pseudomonadati</taxon>
        <taxon>Pseudomonadota</taxon>
        <taxon>Alphaproteobacteria</taxon>
        <taxon>Hyphomicrobiales</taxon>
        <taxon>Blastochloridaceae</taxon>
        <taxon>Blastochloris</taxon>
    </lineage>
</organism>
<dbReference type="InterPro" id="IPR003329">
    <property type="entry name" value="Cytidylyl_trans"/>
</dbReference>
<dbReference type="PANTHER" id="PTHR42866">
    <property type="entry name" value="3-DEOXY-MANNO-OCTULOSONATE CYTIDYLYLTRANSFERASE"/>
    <property type="match status" value="1"/>
</dbReference>
<dbReference type="AlphaFoldDB" id="A0A348FVN2"/>
<evidence type="ECO:0000313" key="2">
    <source>
        <dbReference type="Proteomes" id="UP000266934"/>
    </source>
</evidence>
<keyword evidence="1" id="KW-0969">Cilium</keyword>
<dbReference type="Gene3D" id="3.90.550.10">
    <property type="entry name" value="Spore Coat Polysaccharide Biosynthesis Protein SpsA, Chain A"/>
    <property type="match status" value="1"/>
</dbReference>
<dbReference type="InterPro" id="IPR029044">
    <property type="entry name" value="Nucleotide-diphossugar_trans"/>
</dbReference>
<proteinExistence type="predicted"/>
<dbReference type="SUPFAM" id="SSF53448">
    <property type="entry name" value="Nucleotide-diphospho-sugar transferases"/>
    <property type="match status" value="1"/>
</dbReference>
<dbReference type="PANTHER" id="PTHR42866:SF1">
    <property type="entry name" value="SPORE COAT POLYSACCHARIDE BIOSYNTHESIS PROTEIN SPSF"/>
    <property type="match status" value="1"/>
</dbReference>
<dbReference type="KEGG" id="blag:BLTE_00500"/>
<sequence>MTTAIIVQARMTSTRLPGKVMMDLAGKPALSHVLERCRAVVGADIVVCAVPDAPESALIVETARALGCAAVAGDETDVLGRYLAAARAVSADVVMRVTSDCPLIDPAICADVLALRARTGADYAANNLTRTFPHGLDCEAFTTEALARADRATAEPFDREHVTPWLRRTLNGVNLAAADPSHVSERWTLDHPEDLAFLRAVFARLPTDRIATTADVLAVLAAEPSLRDINAMHRQY</sequence>
<dbReference type="RefSeq" id="WP_126396523.1">
    <property type="nucleotide sequence ID" value="NZ_AP018907.1"/>
</dbReference>
<name>A0A348FVN2_9HYPH</name>
<protein>
    <submittedName>
        <fullName evidence="1">Flagellin modification protein FlmC</fullName>
    </submittedName>
</protein>
<accession>A0A348FVN2</accession>
<gene>
    <name evidence="1" type="ORF">BLTE_00500</name>
</gene>
<dbReference type="GO" id="GO:0005829">
    <property type="term" value="C:cytosol"/>
    <property type="evidence" value="ECO:0007669"/>
    <property type="project" value="TreeGrafter"/>
</dbReference>